<keyword evidence="3" id="KW-0378">Hydrolase</keyword>
<dbReference type="Pfam" id="PF04327">
    <property type="entry name" value="Peptidase_Prp"/>
    <property type="match status" value="1"/>
</dbReference>
<sequence length="110" mass="12415">MITARFKRKHDNIVFFKISGHAGYADPGFDIICSSVSSISYTIANGITEILYIEPEIKVDENQGLMSLDLSHNSLEEIEKSQVLMKTMLLGIKSLEQLYGDYIKVIEEEV</sequence>
<reference evidence="7 8" key="1">
    <citation type="submission" date="2023-07" db="EMBL/GenBank/DDBJ databases">
        <title>Genomic Encyclopedia of Type Strains, Phase IV (KMG-IV): sequencing the most valuable type-strain genomes for metagenomic binning, comparative biology and taxonomic classification.</title>
        <authorList>
            <person name="Goeker M."/>
        </authorList>
    </citation>
    <scope>NUCLEOTIDE SEQUENCE [LARGE SCALE GENOMIC DNA]</scope>
    <source>
        <strain evidence="7 8">DSM 1400</strain>
    </source>
</reference>
<keyword evidence="8" id="KW-1185">Reference proteome</keyword>
<evidence type="ECO:0000313" key="7">
    <source>
        <dbReference type="EMBL" id="MDQ0479503.1"/>
    </source>
</evidence>
<dbReference type="Proteomes" id="UP001224418">
    <property type="component" value="Unassembled WGS sequence"/>
</dbReference>
<evidence type="ECO:0000256" key="3">
    <source>
        <dbReference type="ARBA" id="ARBA00022801"/>
    </source>
</evidence>
<dbReference type="RefSeq" id="WP_111942980.1">
    <property type="nucleotide sequence ID" value="NZ_BAAACJ010000033.1"/>
</dbReference>
<dbReference type="InterPro" id="IPR001611">
    <property type="entry name" value="Leu-rich_rpt"/>
</dbReference>
<comment type="caution">
    <text evidence="7">The sequence shown here is derived from an EMBL/GenBank/DDBJ whole genome shotgun (WGS) entry which is preliminary data.</text>
</comment>
<accession>A0ABU0JQZ9</accession>
<dbReference type="EMBL" id="JAUSWN010000009">
    <property type="protein sequence ID" value="MDQ0479503.1"/>
    <property type="molecule type" value="Genomic_DNA"/>
</dbReference>
<dbReference type="Gene3D" id="3.30.70.1490">
    <property type="entry name" value="Cysteine protease Prp"/>
    <property type="match status" value="1"/>
</dbReference>
<dbReference type="PANTHER" id="PTHR39178:SF1">
    <property type="entry name" value="RIBOSOMAL-PROCESSING CYSTEINE PROTEASE PRP"/>
    <property type="match status" value="1"/>
</dbReference>
<evidence type="ECO:0000256" key="5">
    <source>
        <dbReference type="ARBA" id="ARBA00044503"/>
    </source>
</evidence>
<dbReference type="PROSITE" id="PS51450">
    <property type="entry name" value="LRR"/>
    <property type="match status" value="1"/>
</dbReference>
<dbReference type="SUPFAM" id="SSF118010">
    <property type="entry name" value="TM1457-like"/>
    <property type="match status" value="1"/>
</dbReference>
<name>A0ABU0JQZ9_HATLI</name>
<evidence type="ECO:0000256" key="1">
    <source>
        <dbReference type="ARBA" id="ARBA00022517"/>
    </source>
</evidence>
<dbReference type="InterPro" id="IPR036764">
    <property type="entry name" value="Peptidase_Prp_sf"/>
</dbReference>
<evidence type="ECO:0000256" key="4">
    <source>
        <dbReference type="ARBA" id="ARBA00022807"/>
    </source>
</evidence>
<keyword evidence="2" id="KW-0645">Protease</keyword>
<dbReference type="InterPro" id="IPR007422">
    <property type="entry name" value="Peptidase_Prp"/>
</dbReference>
<keyword evidence="1" id="KW-0690">Ribosome biogenesis</keyword>
<evidence type="ECO:0000256" key="2">
    <source>
        <dbReference type="ARBA" id="ARBA00022670"/>
    </source>
</evidence>
<dbReference type="CDD" id="cd16332">
    <property type="entry name" value="Prp-like"/>
    <property type="match status" value="1"/>
</dbReference>
<evidence type="ECO:0000313" key="8">
    <source>
        <dbReference type="Proteomes" id="UP001224418"/>
    </source>
</evidence>
<gene>
    <name evidence="7" type="ORF">QOZ93_001244</name>
</gene>
<keyword evidence="4" id="KW-0788">Thiol protease</keyword>
<proteinExistence type="inferred from homology"/>
<dbReference type="PANTHER" id="PTHR39178">
    <property type="entry name" value="HYPOTHETICAL RIBOSOME-ASSOCIATED PROTEIN"/>
    <property type="match status" value="1"/>
</dbReference>
<evidence type="ECO:0000256" key="6">
    <source>
        <dbReference type="ARBA" id="ARBA00044538"/>
    </source>
</evidence>
<protein>
    <recommendedName>
        <fullName evidence="6">Ribosomal processing cysteine protease Prp</fullName>
    </recommendedName>
</protein>
<organism evidence="7 8">
    <name type="scientific">Hathewaya limosa</name>
    <name type="common">Clostridium limosum</name>
    <dbReference type="NCBI Taxonomy" id="1536"/>
    <lineage>
        <taxon>Bacteria</taxon>
        <taxon>Bacillati</taxon>
        <taxon>Bacillota</taxon>
        <taxon>Clostridia</taxon>
        <taxon>Eubacteriales</taxon>
        <taxon>Clostridiaceae</taxon>
        <taxon>Hathewaya</taxon>
    </lineage>
</organism>
<comment type="similarity">
    <text evidence="5">Belongs to the Prp family.</text>
</comment>